<name>A0A2T4D359_9GAMM</name>
<protein>
    <recommendedName>
        <fullName evidence="2">Coenzyme PQQ synthesis protein F-like C-terminal lobe domain-containing protein</fullName>
    </recommendedName>
</protein>
<dbReference type="GO" id="GO:0004222">
    <property type="term" value="F:metalloendopeptidase activity"/>
    <property type="evidence" value="ECO:0007669"/>
    <property type="project" value="TreeGrafter"/>
</dbReference>
<comment type="caution">
    <text evidence="3">The sequence shown here is derived from an EMBL/GenBank/DDBJ whole genome shotgun (WGS) entry which is preliminary data.</text>
</comment>
<evidence type="ECO:0000313" key="3">
    <source>
        <dbReference type="EMBL" id="PTB88264.1"/>
    </source>
</evidence>
<keyword evidence="1" id="KW-0479">Metal-binding</keyword>
<reference evidence="3 4" key="1">
    <citation type="submission" date="2018-03" db="EMBL/GenBank/DDBJ databases">
        <title>Cross-interface Injection: A General Nanoliter Liquid Handling Method Applied to Single Cells Genome Amplification Automated Nanoliter Liquid Handling Applied to Single Cell Multiple Displacement Amplification.</title>
        <authorList>
            <person name="Yun J."/>
            <person name="Xu P."/>
            <person name="Xu J."/>
            <person name="Dai X."/>
            <person name="Wang Y."/>
            <person name="Zheng X."/>
            <person name="Cao C."/>
            <person name="Yi Q."/>
            <person name="Zhu Y."/>
            <person name="Wang L."/>
            <person name="Dong Z."/>
            <person name="Huang Y."/>
            <person name="Huang L."/>
            <person name="Du W."/>
        </authorList>
    </citation>
    <scope>NUCLEOTIDE SEQUENCE [LARGE SCALE GENOMIC DNA]</scope>
    <source>
        <strain evidence="3 4">A12-4</strain>
    </source>
</reference>
<dbReference type="Pfam" id="PF22456">
    <property type="entry name" value="PqqF-like_C_4"/>
    <property type="match status" value="1"/>
</dbReference>
<dbReference type="Gene3D" id="3.30.830.10">
    <property type="entry name" value="Metalloenzyme, LuxS/M16 peptidase-like"/>
    <property type="match status" value="1"/>
</dbReference>
<evidence type="ECO:0000256" key="1">
    <source>
        <dbReference type="ARBA" id="ARBA00022723"/>
    </source>
</evidence>
<dbReference type="PANTHER" id="PTHR43690">
    <property type="entry name" value="NARDILYSIN"/>
    <property type="match status" value="1"/>
</dbReference>
<accession>A0A2T4D359</accession>
<dbReference type="Proteomes" id="UP000242087">
    <property type="component" value="Unassembled WGS sequence"/>
</dbReference>
<dbReference type="AlphaFoldDB" id="A0A2T4D359"/>
<dbReference type="InterPro" id="IPR050626">
    <property type="entry name" value="Peptidase_M16"/>
</dbReference>
<dbReference type="InterPro" id="IPR054734">
    <property type="entry name" value="PqqF-like_C_4"/>
</dbReference>
<feature type="domain" description="Coenzyme PQQ synthesis protein F-like C-terminal lobe" evidence="2">
    <location>
        <begin position="94"/>
        <end position="193"/>
    </location>
</feature>
<sequence length="249" mass="28585">WLNTALEPINADVFAHGDLQRQQLDDYIHALTDQLALHNRVEQADLKPTSFTELKVQPKARLCASLVTHHQDQASILALQSFTQDLPAQAAYLLLNQLMSPILFHELRTEQQLGYVVGTTYLPIQQVPHLLLYVQSSQYDADHLNAALVEFIEIFAEQLETLRPADFKRAQQAILAQLVEKDTNLRVRSQRLWSSITQNDHEFNRLHELGIAITNWQHSSFIPFAQQLLRNEEQQLLISTMPKNFDTDS</sequence>
<dbReference type="InterPro" id="IPR011249">
    <property type="entry name" value="Metalloenz_LuxS/M16"/>
</dbReference>
<dbReference type="EMBL" id="PYVF01000093">
    <property type="protein sequence ID" value="PTB88264.1"/>
    <property type="molecule type" value="Genomic_DNA"/>
</dbReference>
<feature type="non-terminal residue" evidence="3">
    <location>
        <position position="1"/>
    </location>
</feature>
<evidence type="ECO:0000313" key="4">
    <source>
        <dbReference type="Proteomes" id="UP000242087"/>
    </source>
</evidence>
<dbReference type="GO" id="GO:0046872">
    <property type="term" value="F:metal ion binding"/>
    <property type="evidence" value="ECO:0007669"/>
    <property type="project" value="UniProtKB-KW"/>
</dbReference>
<evidence type="ECO:0000259" key="2">
    <source>
        <dbReference type="Pfam" id="PF22456"/>
    </source>
</evidence>
<organism evidence="3 4">
    <name type="scientific">Pseudidiomarina aestuarii</name>
    <dbReference type="NCBI Taxonomy" id="624146"/>
    <lineage>
        <taxon>Bacteria</taxon>
        <taxon>Pseudomonadati</taxon>
        <taxon>Pseudomonadota</taxon>
        <taxon>Gammaproteobacteria</taxon>
        <taxon>Alteromonadales</taxon>
        <taxon>Idiomarinaceae</taxon>
        <taxon>Pseudidiomarina</taxon>
    </lineage>
</organism>
<dbReference type="SUPFAM" id="SSF63411">
    <property type="entry name" value="LuxS/MPP-like metallohydrolase"/>
    <property type="match status" value="1"/>
</dbReference>
<proteinExistence type="predicted"/>
<gene>
    <name evidence="3" type="ORF">C9927_04525</name>
</gene>
<dbReference type="PANTHER" id="PTHR43690:SF18">
    <property type="entry name" value="INSULIN-DEGRADING ENZYME-RELATED"/>
    <property type="match status" value="1"/>
</dbReference>